<reference evidence="3" key="1">
    <citation type="submission" date="2020-04" db="EMBL/GenBank/DDBJ databases">
        <authorList>
            <person name="Zhang T."/>
        </authorList>
    </citation>
    <scope>NUCLEOTIDE SEQUENCE</scope>
    <source>
        <strain evidence="3">HKST-UBA02</strain>
    </source>
</reference>
<reference evidence="3" key="2">
    <citation type="journal article" date="2021" name="Microbiome">
        <title>Successional dynamics and alternative stable states in a saline activated sludge microbial community over 9 years.</title>
        <authorList>
            <person name="Wang Y."/>
            <person name="Ye J."/>
            <person name="Ju F."/>
            <person name="Liu L."/>
            <person name="Boyd J.A."/>
            <person name="Deng Y."/>
            <person name="Parks D.H."/>
            <person name="Jiang X."/>
            <person name="Yin X."/>
            <person name="Woodcroft B.J."/>
            <person name="Tyson G.W."/>
            <person name="Hugenholtz P."/>
            <person name="Polz M.F."/>
            <person name="Zhang T."/>
        </authorList>
    </citation>
    <scope>NUCLEOTIDE SEQUENCE</scope>
    <source>
        <strain evidence="3">HKST-UBA02</strain>
    </source>
</reference>
<evidence type="ECO:0000259" key="2">
    <source>
        <dbReference type="Pfam" id="PF13860"/>
    </source>
</evidence>
<dbReference type="SUPFAM" id="SSF55486">
    <property type="entry name" value="Metalloproteases ('zincins'), catalytic domain"/>
    <property type="match status" value="1"/>
</dbReference>
<protein>
    <submittedName>
        <fullName evidence="3">T9SS type A sorting domain-containing protein</fullName>
    </submittedName>
</protein>
<dbReference type="EMBL" id="JAGQHS010000003">
    <property type="protein sequence ID" value="MCA9754388.1"/>
    <property type="molecule type" value="Genomic_DNA"/>
</dbReference>
<dbReference type="InterPro" id="IPR050728">
    <property type="entry name" value="Zinc_Metalloprotease_M4"/>
</dbReference>
<organism evidence="3 4">
    <name type="scientific">Eiseniibacteriota bacterium</name>
    <dbReference type="NCBI Taxonomy" id="2212470"/>
    <lineage>
        <taxon>Bacteria</taxon>
        <taxon>Candidatus Eiseniibacteriota</taxon>
    </lineage>
</organism>
<evidence type="ECO:0000313" key="4">
    <source>
        <dbReference type="Proteomes" id="UP000739538"/>
    </source>
</evidence>
<keyword evidence="1" id="KW-0732">Signal</keyword>
<feature type="signal peptide" evidence="1">
    <location>
        <begin position="1"/>
        <end position="23"/>
    </location>
</feature>
<evidence type="ECO:0000256" key="1">
    <source>
        <dbReference type="SAM" id="SignalP"/>
    </source>
</evidence>
<gene>
    <name evidence="3" type="ORF">KDA27_01195</name>
</gene>
<dbReference type="Gene3D" id="2.60.40.4070">
    <property type="match status" value="1"/>
</dbReference>
<accession>A0A956SDK3</accession>
<name>A0A956SDK3_UNCEI</name>
<dbReference type="Proteomes" id="UP000739538">
    <property type="component" value="Unassembled WGS sequence"/>
</dbReference>
<feature type="domain" description="FlgD/Vpr Ig-like" evidence="2">
    <location>
        <begin position="896"/>
        <end position="960"/>
    </location>
</feature>
<dbReference type="Gene3D" id="3.10.170.10">
    <property type="match status" value="1"/>
</dbReference>
<dbReference type="PANTHER" id="PTHR33794:SF1">
    <property type="entry name" value="BACILLOLYSIN"/>
    <property type="match status" value="1"/>
</dbReference>
<evidence type="ECO:0000313" key="3">
    <source>
        <dbReference type="EMBL" id="MCA9754388.1"/>
    </source>
</evidence>
<dbReference type="InterPro" id="IPR025965">
    <property type="entry name" value="FlgD/Vpr_Ig-like"/>
</dbReference>
<dbReference type="InterPro" id="IPR026444">
    <property type="entry name" value="Secre_tail"/>
</dbReference>
<comment type="caution">
    <text evidence="3">The sequence shown here is derived from an EMBL/GenBank/DDBJ whole genome shotgun (WGS) entry which is preliminary data.</text>
</comment>
<dbReference type="AlphaFoldDB" id="A0A956SDK3"/>
<proteinExistence type="predicted"/>
<sequence length="972" mass="103816">MKKLTGLTLALAMVGGSWNVASAVVAAHQNDQYEIKLPSYETLYYSSPSVEQARQATAQAVRAELGGRWGVYEYNPIAKSASSVIGSGYETGLSVATDAAAELAGRSVLTQNATALGLDSSNLRFDGAPRGAGKVGAHFQQTYQGIDVLGGRAQAIFLESTGRVFVMGADYYKGIELDATPTLSSYEAEGIAQVAAPFDPATDGLNGETELFVLPVPNGPESAEYHLVWRVRVETESPVGIWVTDVDAHTGEIVQRTNDVHFLDFQGNTQAGIEVNTYCDGETTEVASYMQVQVSGVSTTVSDGDGNWTVPYSGTDSRTVTATLFGDYVNVNVSSGTDATFSGTATPGTPFTVEFNDGNSRQDERDVFEAVNDIHDYFETVDPGWGRTNTRITANVNVSGSCNAFYNGTINFYEAAGGCANTGEIQGVVHHEYGHGVQASLLGGTQGNQGLGEGNSDVLANILTQESIIGRGFNTNCTLGIRDSDNALIYPDDLNGQIHHDGQIIAGFHWDAMMIFQDLYGLEAGTHQMAIDWHFGRKVSRPMTQPAQVLATFIANDDDGNLDNGTPHWDVYCQAASNHGYSCPAVTAGVIIDHTAQRTRQIEGDLVLDADIQSTEASLDYARVVYRNQGGAWQTADFVNVGGTAYEATLPGLAHMDEIEYYVEAADLNGLTRTVPGLAPDLGVFAFDIAQTYTAMESASGWTVNLEGLDTATSTPWENVVPVRSPIAPGEDTTPGTGTRCWVTFNGPEGGFSGQGDIDFGFTTLYSPTYDMSGASQLIVKYSKWFSNNTGSGANQDPWIVQVRNDGGAWMDVENTLTSTDGWETARIDLMPILGDPGTIQFKFIGSDENPPGFVDAGIDDFRILGILGDPADAPESGAALSFALRSAAPNPSNGPVSIGFQVPVQSDVDIRIFDVSGREVNVLARGSFGAGAHVVDWDGNDARGNQVASGVYYYRMQANEYQATRSLTLQK</sequence>
<dbReference type="Pfam" id="PF13860">
    <property type="entry name" value="FlgD_ig"/>
    <property type="match status" value="1"/>
</dbReference>
<feature type="chain" id="PRO_5037212062" evidence="1">
    <location>
        <begin position="24"/>
        <end position="972"/>
    </location>
</feature>
<dbReference type="PANTHER" id="PTHR33794">
    <property type="entry name" value="BACILLOLYSIN"/>
    <property type="match status" value="1"/>
</dbReference>
<dbReference type="NCBIfam" id="TIGR04183">
    <property type="entry name" value="Por_Secre_tail"/>
    <property type="match status" value="1"/>
</dbReference>